<dbReference type="SUPFAM" id="SSF141000">
    <property type="entry name" value="Glu-tRNAGln amidotransferase C subunit"/>
    <property type="match status" value="1"/>
</dbReference>
<name>A0A1G1VCR9_9BACT</name>
<organism evidence="2 3">
    <name type="scientific">Candidatus Blackburnbacteria bacterium RIFCSPLOWO2_01_FULL_40_20</name>
    <dbReference type="NCBI Taxonomy" id="1797519"/>
    <lineage>
        <taxon>Bacteria</taxon>
        <taxon>Candidatus Blackburniibacteriota</taxon>
    </lineage>
</organism>
<dbReference type="Pfam" id="PF02686">
    <property type="entry name" value="GatC"/>
    <property type="match status" value="1"/>
</dbReference>
<evidence type="ECO:0008006" key="4">
    <source>
        <dbReference type="Google" id="ProtNLM"/>
    </source>
</evidence>
<gene>
    <name evidence="2" type="ORF">A3A77_01435</name>
</gene>
<evidence type="ECO:0000256" key="1">
    <source>
        <dbReference type="SAM" id="MobiDB-lite"/>
    </source>
</evidence>
<dbReference type="Proteomes" id="UP000178659">
    <property type="component" value="Unassembled WGS sequence"/>
</dbReference>
<protein>
    <recommendedName>
        <fullName evidence="4">Aspartyl/glutamyl-tRNA(Asn/Gln) amidotransferase subunit C</fullName>
    </recommendedName>
</protein>
<evidence type="ECO:0000313" key="2">
    <source>
        <dbReference type="EMBL" id="OGY13218.1"/>
    </source>
</evidence>
<dbReference type="InterPro" id="IPR003837">
    <property type="entry name" value="GatC"/>
</dbReference>
<evidence type="ECO:0000313" key="3">
    <source>
        <dbReference type="Proteomes" id="UP000178659"/>
    </source>
</evidence>
<sequence>MAVKDTLSEQSIAHVARLANLPLTIPEVPKYQEQLSGIINLVKKVDEASGSATEEKGTNADEVLRKDEPNSGTILSVDEAVKNGKRVENDLFVVPAVLEEV</sequence>
<comment type="caution">
    <text evidence="2">The sequence shown here is derived from an EMBL/GenBank/DDBJ whole genome shotgun (WGS) entry which is preliminary data.</text>
</comment>
<feature type="region of interest" description="Disordered" evidence="1">
    <location>
        <begin position="48"/>
        <end position="67"/>
    </location>
</feature>
<accession>A0A1G1VCR9</accession>
<dbReference type="GO" id="GO:0006450">
    <property type="term" value="P:regulation of translational fidelity"/>
    <property type="evidence" value="ECO:0007669"/>
    <property type="project" value="InterPro"/>
</dbReference>
<proteinExistence type="predicted"/>
<dbReference type="AlphaFoldDB" id="A0A1G1VCR9"/>
<dbReference type="Gene3D" id="1.10.20.60">
    <property type="entry name" value="Glu-tRNAGln amidotransferase C subunit, N-terminal domain"/>
    <property type="match status" value="1"/>
</dbReference>
<dbReference type="EMBL" id="MHCC01000018">
    <property type="protein sequence ID" value="OGY13218.1"/>
    <property type="molecule type" value="Genomic_DNA"/>
</dbReference>
<dbReference type="InterPro" id="IPR036113">
    <property type="entry name" value="Asp/Glu-ADT_sf_sub_c"/>
</dbReference>
<reference evidence="2 3" key="1">
    <citation type="journal article" date="2016" name="Nat. Commun.">
        <title>Thousands of microbial genomes shed light on interconnected biogeochemical processes in an aquifer system.</title>
        <authorList>
            <person name="Anantharaman K."/>
            <person name="Brown C.T."/>
            <person name="Hug L.A."/>
            <person name="Sharon I."/>
            <person name="Castelle C.J."/>
            <person name="Probst A.J."/>
            <person name="Thomas B.C."/>
            <person name="Singh A."/>
            <person name="Wilkins M.J."/>
            <person name="Karaoz U."/>
            <person name="Brodie E.L."/>
            <person name="Williams K.H."/>
            <person name="Hubbard S.S."/>
            <person name="Banfield J.F."/>
        </authorList>
    </citation>
    <scope>NUCLEOTIDE SEQUENCE [LARGE SCALE GENOMIC DNA]</scope>
</reference>